<evidence type="ECO:0000313" key="1">
    <source>
        <dbReference type="EMBL" id="KAF5575375.1"/>
    </source>
</evidence>
<dbReference type="AlphaFoldDB" id="A0A8H5KNZ0"/>
<evidence type="ECO:0000313" key="2">
    <source>
        <dbReference type="Proteomes" id="UP000546213"/>
    </source>
</evidence>
<reference evidence="1 2" key="1">
    <citation type="submission" date="2020-05" db="EMBL/GenBank/DDBJ databases">
        <title>Identification and distribution of gene clusters putatively required for synthesis of sphingolipid metabolism inhibitors in phylogenetically diverse species of the filamentous fungus Fusarium.</title>
        <authorList>
            <person name="Kim H.-S."/>
            <person name="Busman M."/>
            <person name="Brown D.W."/>
            <person name="Divon H."/>
            <person name="Uhlig S."/>
            <person name="Proctor R.H."/>
        </authorList>
    </citation>
    <scope>NUCLEOTIDE SEQUENCE [LARGE SCALE GENOMIC DNA]</scope>
    <source>
        <strain evidence="1 2">NRRL 36939</strain>
    </source>
</reference>
<dbReference type="Proteomes" id="UP000546213">
    <property type="component" value="Unassembled WGS sequence"/>
</dbReference>
<dbReference type="EMBL" id="JAAOAS010000471">
    <property type="protein sequence ID" value="KAF5575375.1"/>
    <property type="molecule type" value="Genomic_DNA"/>
</dbReference>
<accession>A0A8H5KNZ0</accession>
<dbReference type="OrthoDB" id="5088925at2759"/>
<protein>
    <submittedName>
        <fullName evidence="1">Uncharacterized protein</fullName>
    </submittedName>
</protein>
<name>A0A8H5KNZ0_9HYPO</name>
<sequence>MSTQTVSSSSRSEDTAIQASFRNATPYIIQLFLAEIEKLEVSGNAYADEAYVESLTELKHAVELIRKPRGDKQLARL</sequence>
<gene>
    <name evidence="1" type="ORF">FPCIR_13172</name>
</gene>
<comment type="caution">
    <text evidence="1">The sequence shown here is derived from an EMBL/GenBank/DDBJ whole genome shotgun (WGS) entry which is preliminary data.</text>
</comment>
<organism evidence="1 2">
    <name type="scientific">Fusarium pseudocircinatum</name>
    <dbReference type="NCBI Taxonomy" id="56676"/>
    <lineage>
        <taxon>Eukaryota</taxon>
        <taxon>Fungi</taxon>
        <taxon>Dikarya</taxon>
        <taxon>Ascomycota</taxon>
        <taxon>Pezizomycotina</taxon>
        <taxon>Sordariomycetes</taxon>
        <taxon>Hypocreomycetidae</taxon>
        <taxon>Hypocreales</taxon>
        <taxon>Nectriaceae</taxon>
        <taxon>Fusarium</taxon>
        <taxon>Fusarium fujikuroi species complex</taxon>
    </lineage>
</organism>
<proteinExistence type="predicted"/>
<keyword evidence="2" id="KW-1185">Reference proteome</keyword>